<accession>A0A840WFF2</accession>
<keyword evidence="1" id="KW-0175">Coiled coil</keyword>
<protein>
    <submittedName>
        <fullName evidence="3">Uncharacterized protein</fullName>
    </submittedName>
</protein>
<name>A0A840WFF2_9ACTN</name>
<evidence type="ECO:0000313" key="3">
    <source>
        <dbReference type="EMBL" id="MBB5481741.1"/>
    </source>
</evidence>
<dbReference type="AlphaFoldDB" id="A0A840WFF2"/>
<gene>
    <name evidence="3" type="ORF">HNR20_006246</name>
</gene>
<feature type="compositionally biased region" description="Gly residues" evidence="2">
    <location>
        <begin position="204"/>
        <end position="245"/>
    </location>
</feature>
<reference evidence="3 4" key="1">
    <citation type="submission" date="2020-08" db="EMBL/GenBank/DDBJ databases">
        <title>Sequencing the genomes of 1000 actinobacteria strains.</title>
        <authorList>
            <person name="Klenk H.-P."/>
        </authorList>
    </citation>
    <scope>NUCLEOTIDE SEQUENCE [LARGE SCALE GENOMIC DNA]</scope>
    <source>
        <strain evidence="3 4">DSM 103125</strain>
    </source>
</reference>
<feature type="region of interest" description="Disordered" evidence="2">
    <location>
        <begin position="41"/>
        <end position="74"/>
    </location>
</feature>
<dbReference type="Proteomes" id="UP000586947">
    <property type="component" value="Unassembled WGS sequence"/>
</dbReference>
<evidence type="ECO:0000256" key="2">
    <source>
        <dbReference type="SAM" id="MobiDB-lite"/>
    </source>
</evidence>
<evidence type="ECO:0000313" key="4">
    <source>
        <dbReference type="Proteomes" id="UP000586947"/>
    </source>
</evidence>
<feature type="region of interest" description="Disordered" evidence="2">
    <location>
        <begin position="198"/>
        <end position="245"/>
    </location>
</feature>
<comment type="caution">
    <text evidence="3">The sequence shown here is derived from an EMBL/GenBank/DDBJ whole genome shotgun (WGS) entry which is preliminary data.</text>
</comment>
<keyword evidence="4" id="KW-1185">Reference proteome</keyword>
<proteinExistence type="predicted"/>
<feature type="coiled-coil region" evidence="1">
    <location>
        <begin position="126"/>
        <end position="153"/>
    </location>
</feature>
<sequence length="432" mass="44910">MRRSTRARRSSGNARSKRLLAVVGTLVVFGGVVAVTQISSAQDRRTNKPRPAAGQCVEPSPGSTAPAGSSTSRTWQNGRWVRNHWGDGQQSVPECEDGKDGTVGTGTAIACPDVTAKLPQVPAQARAEVDRGLAQLQSQIAEADRRLAAEGNKGEAFIRSAILQPLRDKRRAVLDRITTAIDRVGPRPQGLAQLADCQVQPTGNTGGNNGGGSNGGGPTNGGNNGGGNNNGGNNGGGNNGGGNNGGNAPGAGLGVLANDCDESQLQPHDGFQIGNRCVSTEFGEVGAAANNPSLLITQFPDQVGRNQAFTLRVSTRNLVRDRFLAAGQGGYYVESSLLNAQGLVRGHFHTACRMLDSLTAPPEPQEVPAFFVATEDGRGGAQPDEVTIQIPGLPESGTAQCSVWAGDGSHRLPMMERANQTPAFDSVRIDVN</sequence>
<organism evidence="3 4">
    <name type="scientific">Micromonospora parathelypteridis</name>
    <dbReference type="NCBI Taxonomy" id="1839617"/>
    <lineage>
        <taxon>Bacteria</taxon>
        <taxon>Bacillati</taxon>
        <taxon>Actinomycetota</taxon>
        <taxon>Actinomycetes</taxon>
        <taxon>Micromonosporales</taxon>
        <taxon>Micromonosporaceae</taxon>
        <taxon>Micromonospora</taxon>
    </lineage>
</organism>
<evidence type="ECO:0000256" key="1">
    <source>
        <dbReference type="SAM" id="Coils"/>
    </source>
</evidence>
<feature type="compositionally biased region" description="Low complexity" evidence="2">
    <location>
        <begin position="59"/>
        <end position="72"/>
    </location>
</feature>
<dbReference type="EMBL" id="JACHDP010000001">
    <property type="protein sequence ID" value="MBB5481741.1"/>
    <property type="molecule type" value="Genomic_DNA"/>
</dbReference>
<dbReference type="RefSeq" id="WP_184187594.1">
    <property type="nucleotide sequence ID" value="NZ_BMNF01000006.1"/>
</dbReference>